<keyword evidence="2" id="KW-1185">Reference proteome</keyword>
<evidence type="ECO:0000313" key="2">
    <source>
        <dbReference type="Proteomes" id="UP000798662"/>
    </source>
</evidence>
<accession>A0ACC3BI70</accession>
<reference evidence="1" key="1">
    <citation type="submission" date="2019-11" db="EMBL/GenBank/DDBJ databases">
        <title>Nori genome reveals adaptations in red seaweeds to the harsh intertidal environment.</title>
        <authorList>
            <person name="Wang D."/>
            <person name="Mao Y."/>
        </authorList>
    </citation>
    <scope>NUCLEOTIDE SEQUENCE</scope>
    <source>
        <tissue evidence="1">Gametophyte</tissue>
    </source>
</reference>
<dbReference type="Proteomes" id="UP000798662">
    <property type="component" value="Chromosome 1"/>
</dbReference>
<evidence type="ECO:0000313" key="1">
    <source>
        <dbReference type="EMBL" id="KAK1857605.1"/>
    </source>
</evidence>
<proteinExistence type="predicted"/>
<comment type="caution">
    <text evidence="1">The sequence shown here is derived from an EMBL/GenBank/DDBJ whole genome shotgun (WGS) entry which is preliminary data.</text>
</comment>
<gene>
    <name evidence="1" type="ORF">I4F81_000221</name>
</gene>
<name>A0ACC3BI70_PYRYE</name>
<protein>
    <submittedName>
        <fullName evidence="1">Uncharacterized protein</fullName>
    </submittedName>
</protein>
<sequence length="325" mass="32019">MCFCTGAQIRMPFEADCLNTTTGGKRVSESSLHGGVLVAGRIVWTSELTYLHVEVEEATEQWGQIFKTSHEDDGRATISKAPAAVRQSNHALGANVDALTEDKPITAKELNDLRDAFSSWVAERKAAISADVVDLDVEEAPDDGDEAPPADAGAGANPDVENAPEGSSAGIGIDTDAAQEGAGAGALRDGDAAGGGASPDVEDPGEGTGAGVGTDADDTHEGVGAGAVRDVDAAGGGAVAETGDTQEVAGADGNSDGDGASAGDGEDVEDAPERTGADARSPAASCSGEGERTSVGGKGDGRAVHPSPHANGVGGGGARPPPAGA</sequence>
<organism evidence="1 2">
    <name type="scientific">Pyropia yezoensis</name>
    <name type="common">Susabi-nori</name>
    <name type="synonym">Porphyra yezoensis</name>
    <dbReference type="NCBI Taxonomy" id="2788"/>
    <lineage>
        <taxon>Eukaryota</taxon>
        <taxon>Rhodophyta</taxon>
        <taxon>Bangiophyceae</taxon>
        <taxon>Bangiales</taxon>
        <taxon>Bangiaceae</taxon>
        <taxon>Pyropia</taxon>
    </lineage>
</organism>
<dbReference type="EMBL" id="CM020618">
    <property type="protein sequence ID" value="KAK1857605.1"/>
    <property type="molecule type" value="Genomic_DNA"/>
</dbReference>